<accession>A0ABU6UXM9</accession>
<keyword evidence="3" id="KW-1185">Reference proteome</keyword>
<organism evidence="2 3">
    <name type="scientific">Stylosanthes scabra</name>
    <dbReference type="NCBI Taxonomy" id="79078"/>
    <lineage>
        <taxon>Eukaryota</taxon>
        <taxon>Viridiplantae</taxon>
        <taxon>Streptophyta</taxon>
        <taxon>Embryophyta</taxon>
        <taxon>Tracheophyta</taxon>
        <taxon>Spermatophyta</taxon>
        <taxon>Magnoliopsida</taxon>
        <taxon>eudicotyledons</taxon>
        <taxon>Gunneridae</taxon>
        <taxon>Pentapetalae</taxon>
        <taxon>rosids</taxon>
        <taxon>fabids</taxon>
        <taxon>Fabales</taxon>
        <taxon>Fabaceae</taxon>
        <taxon>Papilionoideae</taxon>
        <taxon>50 kb inversion clade</taxon>
        <taxon>dalbergioids sensu lato</taxon>
        <taxon>Dalbergieae</taxon>
        <taxon>Pterocarpus clade</taxon>
        <taxon>Stylosanthes</taxon>
    </lineage>
</organism>
<dbReference type="Proteomes" id="UP001341840">
    <property type="component" value="Unassembled WGS sequence"/>
</dbReference>
<evidence type="ECO:0000313" key="3">
    <source>
        <dbReference type="Proteomes" id="UP001341840"/>
    </source>
</evidence>
<feature type="region of interest" description="Disordered" evidence="1">
    <location>
        <begin position="1"/>
        <end position="54"/>
    </location>
</feature>
<evidence type="ECO:0000256" key="1">
    <source>
        <dbReference type="SAM" id="MobiDB-lite"/>
    </source>
</evidence>
<reference evidence="2 3" key="1">
    <citation type="journal article" date="2023" name="Plants (Basel)">
        <title>Bridging the Gap: Combining Genomics and Transcriptomics Approaches to Understand Stylosanthes scabra, an Orphan Legume from the Brazilian Caatinga.</title>
        <authorList>
            <person name="Ferreira-Neto J.R.C."/>
            <person name="da Silva M.D."/>
            <person name="Binneck E."/>
            <person name="de Melo N.F."/>
            <person name="da Silva R.H."/>
            <person name="de Melo A.L.T.M."/>
            <person name="Pandolfi V."/>
            <person name="Bustamante F.O."/>
            <person name="Brasileiro-Vidal A.C."/>
            <person name="Benko-Iseppon A.M."/>
        </authorList>
    </citation>
    <scope>NUCLEOTIDE SEQUENCE [LARGE SCALE GENOMIC DNA]</scope>
    <source>
        <tissue evidence="2">Leaves</tissue>
    </source>
</reference>
<evidence type="ECO:0000313" key="2">
    <source>
        <dbReference type="EMBL" id="MED6164816.1"/>
    </source>
</evidence>
<protein>
    <submittedName>
        <fullName evidence="2">Uncharacterized protein</fullName>
    </submittedName>
</protein>
<dbReference type="EMBL" id="JASCZI010122857">
    <property type="protein sequence ID" value="MED6164816.1"/>
    <property type="molecule type" value="Genomic_DNA"/>
</dbReference>
<feature type="compositionally biased region" description="Polar residues" evidence="1">
    <location>
        <begin position="1"/>
        <end position="25"/>
    </location>
</feature>
<sequence>MPMTIASSHIRQGSSARNAPLNTSAGIGMPARRNPSCDGRMPQEGAQVWGYPPRPHKLSPGVMSSEHSTCLSIYPFRSEWFLVSQGTSPRCRFHHNEASIR</sequence>
<gene>
    <name evidence="2" type="ORF">PIB30_093821</name>
</gene>
<name>A0ABU6UXM9_9FABA</name>
<proteinExistence type="predicted"/>
<comment type="caution">
    <text evidence="2">The sequence shown here is derived from an EMBL/GenBank/DDBJ whole genome shotgun (WGS) entry which is preliminary data.</text>
</comment>